<name>Q6SFM9_9BACT</name>
<dbReference type="AlphaFoldDB" id="Q6SFM9"/>
<gene>
    <name evidence="1" type="ORF">MBMO_EBAC000-36A07.28</name>
</gene>
<evidence type="ECO:0000313" key="1">
    <source>
        <dbReference type="EMBL" id="AAR38183.1"/>
    </source>
</evidence>
<proteinExistence type="predicted"/>
<organism evidence="1">
    <name type="scientific">uncultured marine bacterium 580</name>
    <dbReference type="NCBI Taxonomy" id="257400"/>
    <lineage>
        <taxon>Bacteria</taxon>
        <taxon>environmental samples</taxon>
    </lineage>
</organism>
<dbReference type="EMBL" id="AY458647">
    <property type="protein sequence ID" value="AAR38183.1"/>
    <property type="molecule type" value="Genomic_DNA"/>
</dbReference>
<reference evidence="1" key="2">
    <citation type="submission" date="2003-12" db="EMBL/GenBank/DDBJ databases">
        <title>Monterey Bay Coastal Ocean Microbial Observatory environmental clone sequencing.</title>
        <authorList>
            <person name="DeLong E.F."/>
        </authorList>
    </citation>
    <scope>NUCLEOTIDE SEQUENCE</scope>
</reference>
<accession>Q6SFM9</accession>
<protein>
    <submittedName>
        <fullName evidence="1">Uncharacterized protein</fullName>
    </submittedName>
</protein>
<sequence>MKFEEEDKIENTISPWEGDATTLTYCFICTLIDS</sequence>
<reference evidence="1" key="1">
    <citation type="submission" date="2003-11" db="EMBL/GenBank/DDBJ databases">
        <authorList>
            <person name="Heidelberg J.F."/>
            <person name="Eisen J.A."/>
            <person name="Nelson W.C."/>
            <person name="DeLong E.F."/>
        </authorList>
    </citation>
    <scope>NUCLEOTIDE SEQUENCE</scope>
</reference>